<reference evidence="1" key="1">
    <citation type="submission" date="2023-07" db="EMBL/GenBank/DDBJ databases">
        <title>Black Yeasts Isolated from many extreme environments.</title>
        <authorList>
            <person name="Coleine C."/>
            <person name="Stajich J.E."/>
            <person name="Selbmann L."/>
        </authorList>
    </citation>
    <scope>NUCLEOTIDE SEQUENCE</scope>
    <source>
        <strain evidence="1">CCFEE 5714</strain>
    </source>
</reference>
<evidence type="ECO:0000313" key="2">
    <source>
        <dbReference type="Proteomes" id="UP001281147"/>
    </source>
</evidence>
<proteinExistence type="predicted"/>
<protein>
    <submittedName>
        <fullName evidence="1">Uncharacterized protein</fullName>
    </submittedName>
</protein>
<gene>
    <name evidence="1" type="ORF">LTR37_009990</name>
</gene>
<keyword evidence="2" id="KW-1185">Reference proteome</keyword>
<sequence length="91" mass="10169">MPKQKKGPPKGTAVRKGIPNKVSTITLSEQLRKVLAAQTEILERVRALEEANETLEEEKQTLEDRVTDLEFIRWLLQGSPKPESTGQSSPS</sequence>
<dbReference type="Proteomes" id="UP001281147">
    <property type="component" value="Unassembled WGS sequence"/>
</dbReference>
<name>A0ACC3N6K0_9PEZI</name>
<evidence type="ECO:0000313" key="1">
    <source>
        <dbReference type="EMBL" id="KAK3710969.1"/>
    </source>
</evidence>
<organism evidence="1 2">
    <name type="scientific">Vermiconidia calcicola</name>
    <dbReference type="NCBI Taxonomy" id="1690605"/>
    <lineage>
        <taxon>Eukaryota</taxon>
        <taxon>Fungi</taxon>
        <taxon>Dikarya</taxon>
        <taxon>Ascomycota</taxon>
        <taxon>Pezizomycotina</taxon>
        <taxon>Dothideomycetes</taxon>
        <taxon>Dothideomycetidae</taxon>
        <taxon>Mycosphaerellales</taxon>
        <taxon>Extremaceae</taxon>
        <taxon>Vermiconidia</taxon>
    </lineage>
</organism>
<comment type="caution">
    <text evidence="1">The sequence shown here is derived from an EMBL/GenBank/DDBJ whole genome shotgun (WGS) entry which is preliminary data.</text>
</comment>
<accession>A0ACC3N6K0</accession>
<dbReference type="EMBL" id="JAUTXU010000080">
    <property type="protein sequence ID" value="KAK3710969.1"/>
    <property type="molecule type" value="Genomic_DNA"/>
</dbReference>